<dbReference type="PROSITE" id="PS50949">
    <property type="entry name" value="HTH_GNTR"/>
    <property type="match status" value="1"/>
</dbReference>
<dbReference type="SMART" id="SM00866">
    <property type="entry name" value="UTRA"/>
    <property type="match status" value="1"/>
</dbReference>
<dbReference type="CDD" id="cd07377">
    <property type="entry name" value="WHTH_GntR"/>
    <property type="match status" value="1"/>
</dbReference>
<accession>A0A101RLI4</accession>
<dbReference type="GO" id="GO:0003677">
    <property type="term" value="F:DNA binding"/>
    <property type="evidence" value="ECO:0007669"/>
    <property type="project" value="UniProtKB-KW"/>
</dbReference>
<dbReference type="InterPro" id="IPR036390">
    <property type="entry name" value="WH_DNA-bd_sf"/>
</dbReference>
<dbReference type="EMBL" id="LMWU01000070">
    <property type="protein sequence ID" value="KUN57608.1"/>
    <property type="molecule type" value="Genomic_DNA"/>
</dbReference>
<dbReference type="GO" id="GO:0045892">
    <property type="term" value="P:negative regulation of DNA-templated transcription"/>
    <property type="evidence" value="ECO:0007669"/>
    <property type="project" value="TreeGrafter"/>
</dbReference>
<reference evidence="5 6" key="1">
    <citation type="submission" date="2015-10" db="EMBL/GenBank/DDBJ databases">
        <title>Draft genome sequence of Streptomyces canus DSM 40017, type strain for the species Streptomyces canus.</title>
        <authorList>
            <person name="Ruckert C."/>
            <person name="Winkler A."/>
            <person name="Kalinowski J."/>
            <person name="Kampfer P."/>
            <person name="Glaeser S."/>
        </authorList>
    </citation>
    <scope>NUCLEOTIDE SEQUENCE [LARGE SCALE GENOMIC DNA]</scope>
    <source>
        <strain evidence="5 6">DSM 40017</strain>
    </source>
</reference>
<evidence type="ECO:0000313" key="5">
    <source>
        <dbReference type="EMBL" id="KUN57608.1"/>
    </source>
</evidence>
<dbReference type="Gene3D" id="1.10.10.10">
    <property type="entry name" value="Winged helix-like DNA-binding domain superfamily/Winged helix DNA-binding domain"/>
    <property type="match status" value="1"/>
</dbReference>
<evidence type="ECO:0000256" key="1">
    <source>
        <dbReference type="ARBA" id="ARBA00023015"/>
    </source>
</evidence>
<keyword evidence="1" id="KW-0805">Transcription regulation</keyword>
<dbReference type="PANTHER" id="PTHR44846:SF17">
    <property type="entry name" value="GNTR-FAMILY TRANSCRIPTIONAL REGULATOR"/>
    <property type="match status" value="1"/>
</dbReference>
<dbReference type="InterPro" id="IPR028978">
    <property type="entry name" value="Chorismate_lyase_/UTRA_dom_sf"/>
</dbReference>
<gene>
    <name evidence="5" type="ORF">AQJ46_46955</name>
</gene>
<dbReference type="GO" id="GO:0003700">
    <property type="term" value="F:DNA-binding transcription factor activity"/>
    <property type="evidence" value="ECO:0007669"/>
    <property type="project" value="InterPro"/>
</dbReference>
<protein>
    <recommendedName>
        <fullName evidence="4">HTH gntR-type domain-containing protein</fullName>
    </recommendedName>
</protein>
<dbReference type="STRING" id="58343.AQJ46_46955"/>
<name>A0A101RLI4_9ACTN</name>
<dbReference type="InterPro" id="IPR000524">
    <property type="entry name" value="Tscrpt_reg_HTH_GntR"/>
</dbReference>
<proteinExistence type="predicted"/>
<keyword evidence="2" id="KW-0238">DNA-binding</keyword>
<comment type="caution">
    <text evidence="5">The sequence shown here is derived from an EMBL/GenBank/DDBJ whole genome shotgun (WGS) entry which is preliminary data.</text>
</comment>
<dbReference type="InterPro" id="IPR036388">
    <property type="entry name" value="WH-like_DNA-bd_sf"/>
</dbReference>
<dbReference type="RefSeq" id="WP_059211488.1">
    <property type="nucleotide sequence ID" value="NZ_KQ948681.1"/>
</dbReference>
<feature type="domain" description="HTH gntR-type" evidence="4">
    <location>
        <begin position="46"/>
        <end position="114"/>
    </location>
</feature>
<dbReference type="SMART" id="SM00345">
    <property type="entry name" value="HTH_GNTR"/>
    <property type="match status" value="1"/>
</dbReference>
<dbReference type="SUPFAM" id="SSF46785">
    <property type="entry name" value="Winged helix' DNA-binding domain"/>
    <property type="match status" value="1"/>
</dbReference>
<evidence type="ECO:0000256" key="2">
    <source>
        <dbReference type="ARBA" id="ARBA00023125"/>
    </source>
</evidence>
<dbReference type="AlphaFoldDB" id="A0A101RLI4"/>
<evidence type="ECO:0000259" key="4">
    <source>
        <dbReference type="PROSITE" id="PS50949"/>
    </source>
</evidence>
<evidence type="ECO:0000313" key="6">
    <source>
        <dbReference type="Proteomes" id="UP000053669"/>
    </source>
</evidence>
<dbReference type="Pfam" id="PF07702">
    <property type="entry name" value="UTRA"/>
    <property type="match status" value="1"/>
</dbReference>
<dbReference type="Gene3D" id="3.40.1410.10">
    <property type="entry name" value="Chorismate lyase-like"/>
    <property type="match status" value="1"/>
</dbReference>
<dbReference type="SUPFAM" id="SSF64288">
    <property type="entry name" value="Chorismate lyase-like"/>
    <property type="match status" value="1"/>
</dbReference>
<organism evidence="5 6">
    <name type="scientific">Streptomyces canus</name>
    <dbReference type="NCBI Taxonomy" id="58343"/>
    <lineage>
        <taxon>Bacteria</taxon>
        <taxon>Bacillati</taxon>
        <taxon>Actinomycetota</taxon>
        <taxon>Actinomycetes</taxon>
        <taxon>Kitasatosporales</taxon>
        <taxon>Streptomycetaceae</taxon>
        <taxon>Streptomyces</taxon>
        <taxon>Streptomyces aurantiacus group</taxon>
    </lineage>
</organism>
<dbReference type="Pfam" id="PF00392">
    <property type="entry name" value="GntR"/>
    <property type="match status" value="1"/>
</dbReference>
<evidence type="ECO:0000256" key="3">
    <source>
        <dbReference type="ARBA" id="ARBA00023163"/>
    </source>
</evidence>
<dbReference type="InterPro" id="IPR011663">
    <property type="entry name" value="UTRA"/>
</dbReference>
<dbReference type="Proteomes" id="UP000053669">
    <property type="component" value="Unassembled WGS sequence"/>
</dbReference>
<keyword evidence="3" id="KW-0804">Transcription</keyword>
<sequence>MISTDSSDLIQLSHRMHADVDHVKGIEDQVPSERWRVRQDVRMPTPAPRERAAAAIRADILKGTFGPGDFLPGQRELARLCGVAFNTVGEALKLLEAEGLIEVIPYKGSRVLRPASTIAVRWRTTGRVLPVDVDALGAGTGLKVERRHATDEIARALGGQAEMNVVVRQSVLEYDGAPWALRHLHFPAFVVDDARVLTSPESVDEMQVLAEHGFGETGHISHLSAREAAAEEAQLLRSGGSPVHVIRRISFSEDRPVCCELMTIRADRVLFSRSGGSVPSPFKSP</sequence>
<dbReference type="InterPro" id="IPR050679">
    <property type="entry name" value="Bact_HTH_transcr_reg"/>
</dbReference>
<dbReference type="PANTHER" id="PTHR44846">
    <property type="entry name" value="MANNOSYL-D-GLYCERATE TRANSPORT/METABOLISM SYSTEM REPRESSOR MNGR-RELATED"/>
    <property type="match status" value="1"/>
</dbReference>